<evidence type="ECO:0000256" key="1">
    <source>
        <dbReference type="SAM" id="Coils"/>
    </source>
</evidence>
<dbReference type="OMA" id="SMEYHHA"/>
<accession>V7CC50</accession>
<evidence type="ECO:0000313" key="5">
    <source>
        <dbReference type="Proteomes" id="UP000000226"/>
    </source>
</evidence>
<dbReference type="SUPFAM" id="SSF56672">
    <property type="entry name" value="DNA/RNA polymerases"/>
    <property type="match status" value="1"/>
</dbReference>
<organism evidence="4 5">
    <name type="scientific">Phaseolus vulgaris</name>
    <name type="common">Kidney bean</name>
    <name type="synonym">French bean</name>
    <dbReference type="NCBI Taxonomy" id="3885"/>
    <lineage>
        <taxon>Eukaryota</taxon>
        <taxon>Viridiplantae</taxon>
        <taxon>Streptophyta</taxon>
        <taxon>Embryophyta</taxon>
        <taxon>Tracheophyta</taxon>
        <taxon>Spermatophyta</taxon>
        <taxon>Magnoliopsida</taxon>
        <taxon>eudicotyledons</taxon>
        <taxon>Gunneridae</taxon>
        <taxon>Pentapetalae</taxon>
        <taxon>rosids</taxon>
        <taxon>fabids</taxon>
        <taxon>Fabales</taxon>
        <taxon>Fabaceae</taxon>
        <taxon>Papilionoideae</taxon>
        <taxon>50 kb inversion clade</taxon>
        <taxon>NPAAA clade</taxon>
        <taxon>indigoferoid/millettioid clade</taxon>
        <taxon>Phaseoleae</taxon>
        <taxon>Phaseolus</taxon>
    </lineage>
</organism>
<dbReference type="PANTHER" id="PTHR10102">
    <property type="entry name" value="DNA-DIRECTED RNA POLYMERASE, MITOCHONDRIAL"/>
    <property type="match status" value="1"/>
</dbReference>
<dbReference type="PANTHER" id="PTHR10102:SF1">
    <property type="entry name" value="DNA-DIRECTED RNA POLYMERASE 3, CHLOROPLASTIC"/>
    <property type="match status" value="1"/>
</dbReference>
<dbReference type="GO" id="GO:0003899">
    <property type="term" value="F:DNA-directed RNA polymerase activity"/>
    <property type="evidence" value="ECO:0007669"/>
    <property type="project" value="InterPro"/>
</dbReference>
<dbReference type="FunFam" id="1.10.1320.10:FF:000001">
    <property type="entry name" value="DNA-directed RNA polymerase"/>
    <property type="match status" value="1"/>
</dbReference>
<dbReference type="SMART" id="SM01311">
    <property type="entry name" value="RPOL_N"/>
    <property type="match status" value="1"/>
</dbReference>
<evidence type="ECO:0000259" key="3">
    <source>
        <dbReference type="SMART" id="SM01311"/>
    </source>
</evidence>
<feature type="compositionally biased region" description="Basic and acidic residues" evidence="2">
    <location>
        <begin position="249"/>
        <end position="264"/>
    </location>
</feature>
<dbReference type="eggNOG" id="KOG1038">
    <property type="taxonomic scope" value="Eukaryota"/>
</dbReference>
<gene>
    <name evidence="4" type="ORF">PHAVU_003G153900g</name>
</gene>
<dbReference type="EMBL" id="CM002290">
    <property type="protein sequence ID" value="ESW26855.1"/>
    <property type="molecule type" value="Genomic_DNA"/>
</dbReference>
<dbReference type="InterPro" id="IPR043502">
    <property type="entry name" value="DNA/RNA_pol_sf"/>
</dbReference>
<dbReference type="InterPro" id="IPR002092">
    <property type="entry name" value="DNA-dir_Rpol_phage-type"/>
</dbReference>
<dbReference type="GO" id="GO:0003677">
    <property type="term" value="F:DNA binding"/>
    <property type="evidence" value="ECO:0007669"/>
    <property type="project" value="InterPro"/>
</dbReference>
<dbReference type="OrthoDB" id="276422at2759"/>
<dbReference type="AlphaFoldDB" id="V7CC50"/>
<dbReference type="Proteomes" id="UP000000226">
    <property type="component" value="Chromosome 3"/>
</dbReference>
<protein>
    <recommendedName>
        <fullName evidence="3">DNA-directed RNA polymerase N-terminal domain-containing protein</fullName>
    </recommendedName>
</protein>
<dbReference type="GO" id="GO:0006390">
    <property type="term" value="P:mitochondrial transcription"/>
    <property type="evidence" value="ECO:0007669"/>
    <property type="project" value="TreeGrafter"/>
</dbReference>
<dbReference type="Gramene" id="ESW26855">
    <property type="protein sequence ID" value="ESW26855"/>
    <property type="gene ID" value="PHAVU_003G153900g"/>
</dbReference>
<feature type="coiled-coil region" evidence="1">
    <location>
        <begin position="115"/>
        <end position="145"/>
    </location>
</feature>
<proteinExistence type="predicted"/>
<dbReference type="InterPro" id="IPR037159">
    <property type="entry name" value="RNA_POL_N_sf"/>
</dbReference>
<evidence type="ECO:0000256" key="2">
    <source>
        <dbReference type="SAM" id="MobiDB-lite"/>
    </source>
</evidence>
<feature type="region of interest" description="Disordered" evidence="2">
    <location>
        <begin position="244"/>
        <end position="265"/>
    </location>
</feature>
<feature type="domain" description="DNA-directed RNA polymerase N-terminal" evidence="3">
    <location>
        <begin position="115"/>
        <end position="395"/>
    </location>
</feature>
<keyword evidence="5" id="KW-1185">Reference proteome</keyword>
<dbReference type="InterPro" id="IPR029262">
    <property type="entry name" value="RPOL_N"/>
</dbReference>
<reference evidence="5" key="1">
    <citation type="journal article" date="2014" name="Nat. Genet.">
        <title>A reference genome for common bean and genome-wide analysis of dual domestications.</title>
        <authorList>
            <person name="Schmutz J."/>
            <person name="McClean P.E."/>
            <person name="Mamidi S."/>
            <person name="Wu G.A."/>
            <person name="Cannon S.B."/>
            <person name="Grimwood J."/>
            <person name="Jenkins J."/>
            <person name="Shu S."/>
            <person name="Song Q."/>
            <person name="Chavarro C."/>
            <person name="Torres-Torres M."/>
            <person name="Geffroy V."/>
            <person name="Moghaddam S.M."/>
            <person name="Gao D."/>
            <person name="Abernathy B."/>
            <person name="Barry K."/>
            <person name="Blair M."/>
            <person name="Brick M.A."/>
            <person name="Chovatia M."/>
            <person name="Gepts P."/>
            <person name="Goodstein D.M."/>
            <person name="Gonzales M."/>
            <person name="Hellsten U."/>
            <person name="Hyten D.L."/>
            <person name="Jia G."/>
            <person name="Kelly J.D."/>
            <person name="Kudrna D."/>
            <person name="Lee R."/>
            <person name="Richard M.M."/>
            <person name="Miklas P.N."/>
            <person name="Osorno J.M."/>
            <person name="Rodrigues J."/>
            <person name="Thareau V."/>
            <person name="Urrea C.A."/>
            <person name="Wang M."/>
            <person name="Yu Y."/>
            <person name="Zhang M."/>
            <person name="Wing R.A."/>
            <person name="Cregan P.B."/>
            <person name="Rokhsar D.S."/>
            <person name="Jackson S.A."/>
        </authorList>
    </citation>
    <scope>NUCLEOTIDE SEQUENCE [LARGE SCALE GENOMIC DNA]</scope>
    <source>
        <strain evidence="5">cv. G19833</strain>
    </source>
</reference>
<dbReference type="Pfam" id="PF14700">
    <property type="entry name" value="RPOL_N"/>
    <property type="match status" value="1"/>
</dbReference>
<name>V7CC50_PHAVU</name>
<evidence type="ECO:0000313" key="4">
    <source>
        <dbReference type="EMBL" id="ESW26855.1"/>
    </source>
</evidence>
<dbReference type="STRING" id="3885.V7CC50"/>
<sequence>MGFATFFPTPLLHRGTPPTKSQSLHHFLFFPIPISSFLPSSLIPVTIKPSRTHVLFDSFHHNFVQDLENCHEPVNGVHQTEPPDPPQRVFIQEPWILNDLLRNDIEEEKHNGLRRRQIQMETEALEKTVEEYRELEREMREKNLTPNLPHVKALFLGWFGPLKEAIEAEQKSKRTKKHRVAFAPHIDSLPAAKMAVIVMHKVMGLVSMEYHHAGCVLLVDAAVQIGMAVEHEVRIHNFLEKTRTHKSKKTEAAREDSTHNDTQKLRKHVNGLIKRRRLKQVQMLLKEEECGPWGIDIQAKLGSRLIDLLIQTAFVHSPVNQSADTPPDIRPAFRHTFKVISKNPEQKILKNYGVIECDPLVLAGMDKSVKHMLMPYMPMLVPPKKWKGYGTWNGSY</sequence>
<dbReference type="Gene3D" id="1.10.1320.10">
    <property type="entry name" value="DNA-directed RNA polymerase, N-terminal domain"/>
    <property type="match status" value="1"/>
</dbReference>
<dbReference type="GO" id="GO:0034245">
    <property type="term" value="C:mitochondrial DNA-directed RNA polymerase complex"/>
    <property type="evidence" value="ECO:0007669"/>
    <property type="project" value="TreeGrafter"/>
</dbReference>
<keyword evidence="1" id="KW-0175">Coiled coil</keyword>